<dbReference type="KEGG" id="dwu:DVJ83_13265"/>
<evidence type="ECO:0000313" key="3">
    <source>
        <dbReference type="Proteomes" id="UP000253744"/>
    </source>
</evidence>
<evidence type="ECO:0000313" key="2">
    <source>
        <dbReference type="EMBL" id="AXG99925.1"/>
    </source>
</evidence>
<dbReference type="Proteomes" id="UP000253744">
    <property type="component" value="Chromosome"/>
</dbReference>
<dbReference type="EMBL" id="CP031158">
    <property type="protein sequence ID" value="AXG99925.1"/>
    <property type="molecule type" value="Genomic_DNA"/>
</dbReference>
<dbReference type="RefSeq" id="WP_114672659.1">
    <property type="nucleotide sequence ID" value="NZ_CALTYN010000272.1"/>
</dbReference>
<sequence>MTRSLTSAELRGRAAPSPSVTEPVMAARVSPARLPDAPHLGWAMVNLGLLTLLGGALSRLF</sequence>
<gene>
    <name evidence="2" type="ORF">DVJ83_13265</name>
</gene>
<reference evidence="2 3" key="1">
    <citation type="submission" date="2018-07" db="EMBL/GenBank/DDBJ databases">
        <title>Complete Genome and Methylome Analysis of Deinococcus wulumuqiensis NEB 479.</title>
        <authorList>
            <person name="Fomenkov A."/>
            <person name="Luyten Y."/>
            <person name="Vincze T."/>
            <person name="Anton B.P."/>
            <person name="Clark T."/>
            <person name="Roberts R.J."/>
            <person name="Morgan R.D."/>
        </authorList>
    </citation>
    <scope>NUCLEOTIDE SEQUENCE [LARGE SCALE GENOMIC DNA]</scope>
    <source>
        <strain evidence="2 3">NEB 479</strain>
    </source>
</reference>
<feature type="region of interest" description="Disordered" evidence="1">
    <location>
        <begin position="1"/>
        <end position="22"/>
    </location>
</feature>
<name>A0A345IJQ3_9DEIO</name>
<dbReference type="AlphaFoldDB" id="A0A345IJQ3"/>
<proteinExistence type="predicted"/>
<protein>
    <submittedName>
        <fullName evidence="2">Uncharacterized protein</fullName>
    </submittedName>
</protein>
<organism evidence="2 3">
    <name type="scientific">Deinococcus wulumuqiensis</name>
    <dbReference type="NCBI Taxonomy" id="980427"/>
    <lineage>
        <taxon>Bacteria</taxon>
        <taxon>Thermotogati</taxon>
        <taxon>Deinococcota</taxon>
        <taxon>Deinococci</taxon>
        <taxon>Deinococcales</taxon>
        <taxon>Deinococcaceae</taxon>
        <taxon>Deinococcus</taxon>
    </lineage>
</organism>
<accession>A0A345IJQ3</accession>
<dbReference type="STRING" id="1288484.GCA_000348665_01156"/>
<evidence type="ECO:0000256" key="1">
    <source>
        <dbReference type="SAM" id="MobiDB-lite"/>
    </source>
</evidence>